<evidence type="ECO:0000313" key="6">
    <source>
        <dbReference type="Proteomes" id="UP001499951"/>
    </source>
</evidence>
<dbReference type="RefSeq" id="WP_166935758.1">
    <property type="nucleotide sequence ID" value="NZ_BAAADD010000006.1"/>
</dbReference>
<proteinExistence type="inferred from homology"/>
<dbReference type="PANTHER" id="PTHR37164">
    <property type="entry name" value="BACTERIOHEMERYTHRIN"/>
    <property type="match status" value="1"/>
</dbReference>
<dbReference type="SUPFAM" id="SSF47188">
    <property type="entry name" value="Hemerythrin-like"/>
    <property type="match status" value="1"/>
</dbReference>
<dbReference type="PANTHER" id="PTHR37164:SF1">
    <property type="entry name" value="BACTERIOHEMERYTHRIN"/>
    <property type="match status" value="1"/>
</dbReference>
<dbReference type="NCBIfam" id="NF033749">
    <property type="entry name" value="bact_hemeryth"/>
    <property type="match status" value="1"/>
</dbReference>
<evidence type="ECO:0000256" key="3">
    <source>
        <dbReference type="ARBA" id="ARBA00023004"/>
    </source>
</evidence>
<keyword evidence="6" id="KW-1185">Reference proteome</keyword>
<evidence type="ECO:0000259" key="4">
    <source>
        <dbReference type="Pfam" id="PF01814"/>
    </source>
</evidence>
<dbReference type="CDD" id="cd12107">
    <property type="entry name" value="Hemerythrin"/>
    <property type="match status" value="1"/>
</dbReference>
<keyword evidence="2" id="KW-0479">Metal-binding</keyword>
<dbReference type="InterPro" id="IPR012827">
    <property type="entry name" value="Hemerythrin_metal-bd"/>
</dbReference>
<feature type="domain" description="Hemerythrin-like" evidence="4">
    <location>
        <begin position="14"/>
        <end position="123"/>
    </location>
</feature>
<accession>A0ABN1EUB6</accession>
<dbReference type="EMBL" id="BAAADD010000006">
    <property type="protein sequence ID" value="GAA0574615.1"/>
    <property type="molecule type" value="Genomic_DNA"/>
</dbReference>
<dbReference type="Pfam" id="PF01814">
    <property type="entry name" value="Hemerythrin"/>
    <property type="match status" value="1"/>
</dbReference>
<reference evidence="5 6" key="1">
    <citation type="journal article" date="2019" name="Int. J. Syst. Evol. Microbiol.">
        <title>The Global Catalogue of Microorganisms (GCM) 10K type strain sequencing project: providing services to taxonomists for standard genome sequencing and annotation.</title>
        <authorList>
            <consortium name="The Broad Institute Genomics Platform"/>
            <consortium name="The Broad Institute Genome Sequencing Center for Infectious Disease"/>
            <person name="Wu L."/>
            <person name="Ma J."/>
        </authorList>
    </citation>
    <scope>NUCLEOTIDE SEQUENCE [LARGE SCALE GENOMIC DNA]</scope>
    <source>
        <strain evidence="5 6">JCM 15089</strain>
    </source>
</reference>
<evidence type="ECO:0000256" key="1">
    <source>
        <dbReference type="ARBA" id="ARBA00010587"/>
    </source>
</evidence>
<dbReference type="InterPro" id="IPR012312">
    <property type="entry name" value="Hemerythrin-like"/>
</dbReference>
<protein>
    <submittedName>
        <fullName evidence="5">Hemerythrin family protein</fullName>
    </submittedName>
</protein>
<organism evidence="5 6">
    <name type="scientific">Rhizomicrobium electricum</name>
    <dbReference type="NCBI Taxonomy" id="480070"/>
    <lineage>
        <taxon>Bacteria</taxon>
        <taxon>Pseudomonadati</taxon>
        <taxon>Pseudomonadota</taxon>
        <taxon>Alphaproteobacteria</taxon>
        <taxon>Micropepsales</taxon>
        <taxon>Micropepsaceae</taxon>
        <taxon>Rhizomicrobium</taxon>
    </lineage>
</organism>
<name>A0ABN1EUB6_9PROT</name>
<keyword evidence="3" id="KW-0408">Iron</keyword>
<comment type="caution">
    <text evidence="5">The sequence shown here is derived from an EMBL/GenBank/DDBJ whole genome shotgun (WGS) entry which is preliminary data.</text>
</comment>
<dbReference type="NCBIfam" id="TIGR02481">
    <property type="entry name" value="hemeryth_dom"/>
    <property type="match status" value="1"/>
</dbReference>
<gene>
    <name evidence="5" type="ORF">GCM10008942_24210</name>
</gene>
<dbReference type="Proteomes" id="UP001499951">
    <property type="component" value="Unassembled WGS sequence"/>
</dbReference>
<dbReference type="InterPro" id="IPR050669">
    <property type="entry name" value="Hemerythrin"/>
</dbReference>
<dbReference type="Gene3D" id="1.20.120.50">
    <property type="entry name" value="Hemerythrin-like"/>
    <property type="match status" value="1"/>
</dbReference>
<sequence length="128" mass="14498">MPLVVWKDEFSIGVPMFDAEHQDLLDIINALHDQAMAGAPSEQLAATCDRLMAHTVTHFDHEEARFEGYPRAEEHRRMHAKLKERVAAFRRDITGNNAVDGTKLITDWLAHHITGEDKTFGAWISGIH</sequence>
<comment type="similarity">
    <text evidence="1">Belongs to the hemerythrin family.</text>
</comment>
<evidence type="ECO:0000256" key="2">
    <source>
        <dbReference type="ARBA" id="ARBA00022723"/>
    </source>
</evidence>
<dbReference type="InterPro" id="IPR035938">
    <property type="entry name" value="Hemerythrin-like_sf"/>
</dbReference>
<evidence type="ECO:0000313" key="5">
    <source>
        <dbReference type="EMBL" id="GAA0574615.1"/>
    </source>
</evidence>